<comment type="caution">
    <text evidence="1">The sequence shown here is derived from an EMBL/GenBank/DDBJ whole genome shotgun (WGS) entry which is preliminary data.</text>
</comment>
<organism evidence="1 2">
    <name type="scientific">Brachybacterium aquaticum</name>
    <dbReference type="NCBI Taxonomy" id="1432564"/>
    <lineage>
        <taxon>Bacteria</taxon>
        <taxon>Bacillati</taxon>
        <taxon>Actinomycetota</taxon>
        <taxon>Actinomycetes</taxon>
        <taxon>Micrococcales</taxon>
        <taxon>Dermabacteraceae</taxon>
        <taxon>Brachybacterium</taxon>
    </lineage>
</organism>
<reference evidence="1 2" key="1">
    <citation type="submission" date="2020-08" db="EMBL/GenBank/DDBJ databases">
        <title>Sequencing the genomes of 1000 actinobacteria strains.</title>
        <authorList>
            <person name="Klenk H.-P."/>
        </authorList>
    </citation>
    <scope>NUCLEOTIDE SEQUENCE [LARGE SCALE GENOMIC DNA]</scope>
    <source>
        <strain evidence="1 2">DSM 28796</strain>
    </source>
</reference>
<dbReference type="AlphaFoldDB" id="A0A841A9X0"/>
<sequence>MTHTTARPTTRRTAAPALRSEARAQRLLLARLDQDQADLERARQLLQQAHELAGPAPRESFELVHRAALRCAGVLVARANRERRRALPLNVWTALDRLGGAAAERSAQMAPMVAERMRLDRDPRALPAPDLLAQHLADTAAHLAEVAASLVADLPARLAELTAP</sequence>
<dbReference type="Proteomes" id="UP000588158">
    <property type="component" value="Unassembled WGS sequence"/>
</dbReference>
<gene>
    <name evidence="1" type="ORF">HNR70_001822</name>
</gene>
<dbReference type="EMBL" id="JACHLZ010000001">
    <property type="protein sequence ID" value="MBB5832009.1"/>
    <property type="molecule type" value="Genomic_DNA"/>
</dbReference>
<evidence type="ECO:0000313" key="1">
    <source>
        <dbReference type="EMBL" id="MBB5832009.1"/>
    </source>
</evidence>
<protein>
    <recommendedName>
        <fullName evidence="3">SAV-6107-like HEPN domain-containing protein</fullName>
    </recommendedName>
</protein>
<dbReference type="RefSeq" id="WP_184325392.1">
    <property type="nucleotide sequence ID" value="NZ_JACHLZ010000001.1"/>
</dbReference>
<evidence type="ECO:0000313" key="2">
    <source>
        <dbReference type="Proteomes" id="UP000588158"/>
    </source>
</evidence>
<evidence type="ECO:0008006" key="3">
    <source>
        <dbReference type="Google" id="ProtNLM"/>
    </source>
</evidence>
<name>A0A841A9X0_9MICO</name>
<proteinExistence type="predicted"/>
<accession>A0A841A9X0</accession>
<keyword evidence="2" id="KW-1185">Reference proteome</keyword>